<sequence length="154" mass="15060">MSAGVSASGRASGAGQRGSVPVAVALLVAAALLAVTIAAVVPLQRRHGLARAVAGVAALQASHAQRGLVADDPCGRAQQVAAAHGATVMACDETDRGMLVTVRIDTPFGGAESTAHAGRPDTGGERSAAGDPPGDLMATSGACGRRWRASGGAD</sequence>
<reference evidence="3 4" key="1">
    <citation type="submission" date="2019-09" db="EMBL/GenBank/DDBJ databases">
        <title>Phylogeny of genus Pseudoclavibacter and closely related genus.</title>
        <authorList>
            <person name="Li Y."/>
        </authorList>
    </citation>
    <scope>NUCLEOTIDE SEQUENCE [LARGE SCALE GENOMIC DNA]</scope>
    <source>
        <strain evidence="3 4">JCM 16921</strain>
    </source>
</reference>
<keyword evidence="2" id="KW-0472">Membrane</keyword>
<keyword evidence="4" id="KW-1185">Reference proteome</keyword>
<evidence type="ECO:0000313" key="3">
    <source>
        <dbReference type="EMBL" id="KAB1633459.1"/>
    </source>
</evidence>
<protein>
    <recommendedName>
        <fullName evidence="5">Flp pilus-assembly TadE/G-like family protein</fullName>
    </recommendedName>
</protein>
<gene>
    <name evidence="3" type="ORF">F8O02_00500</name>
</gene>
<keyword evidence="2" id="KW-1133">Transmembrane helix</keyword>
<accession>A0A7C8FUW2</accession>
<comment type="caution">
    <text evidence="3">The sequence shown here is derived from an EMBL/GenBank/DDBJ whole genome shotgun (WGS) entry which is preliminary data.</text>
</comment>
<evidence type="ECO:0000256" key="1">
    <source>
        <dbReference type="SAM" id="MobiDB-lite"/>
    </source>
</evidence>
<dbReference type="EMBL" id="WBKA01000001">
    <property type="protein sequence ID" value="KAB1633459.1"/>
    <property type="molecule type" value="Genomic_DNA"/>
</dbReference>
<name>A0A7C8FUW2_9MICO</name>
<dbReference type="AlphaFoldDB" id="A0A7C8FUW2"/>
<feature type="transmembrane region" description="Helical" evidence="2">
    <location>
        <begin position="20"/>
        <end position="41"/>
    </location>
</feature>
<dbReference type="RefSeq" id="WP_158035238.1">
    <property type="nucleotide sequence ID" value="NZ_BAAAZV010000007.1"/>
</dbReference>
<evidence type="ECO:0000313" key="4">
    <source>
        <dbReference type="Proteomes" id="UP000481339"/>
    </source>
</evidence>
<proteinExistence type="predicted"/>
<keyword evidence="2" id="KW-0812">Transmembrane</keyword>
<evidence type="ECO:0008006" key="5">
    <source>
        <dbReference type="Google" id="ProtNLM"/>
    </source>
</evidence>
<organism evidence="3 4">
    <name type="scientific">Pseudoclavibacter caeni</name>
    <dbReference type="NCBI Taxonomy" id="908846"/>
    <lineage>
        <taxon>Bacteria</taxon>
        <taxon>Bacillati</taxon>
        <taxon>Actinomycetota</taxon>
        <taxon>Actinomycetes</taxon>
        <taxon>Micrococcales</taxon>
        <taxon>Microbacteriaceae</taxon>
        <taxon>Pseudoclavibacter</taxon>
    </lineage>
</organism>
<dbReference type="Proteomes" id="UP000481339">
    <property type="component" value="Unassembled WGS sequence"/>
</dbReference>
<feature type="region of interest" description="Disordered" evidence="1">
    <location>
        <begin position="109"/>
        <end position="154"/>
    </location>
</feature>
<dbReference type="OrthoDB" id="10014706at2"/>
<evidence type="ECO:0000256" key="2">
    <source>
        <dbReference type="SAM" id="Phobius"/>
    </source>
</evidence>